<dbReference type="InterPro" id="IPR056924">
    <property type="entry name" value="SH3_Tf2-1"/>
</dbReference>
<dbReference type="InterPro" id="IPR023780">
    <property type="entry name" value="Chromo_domain"/>
</dbReference>
<feature type="compositionally biased region" description="Acidic residues" evidence="1">
    <location>
        <begin position="204"/>
        <end position="216"/>
    </location>
</feature>
<dbReference type="CDD" id="cd00024">
    <property type="entry name" value="CD_CSD"/>
    <property type="match status" value="1"/>
</dbReference>
<evidence type="ECO:0008006" key="6">
    <source>
        <dbReference type="Google" id="ProtNLM"/>
    </source>
</evidence>
<dbReference type="AlphaFoldDB" id="A0A6A3ITL1"/>
<feature type="domain" description="Chromo" evidence="2">
    <location>
        <begin position="314"/>
        <end position="376"/>
    </location>
</feature>
<dbReference type="PROSITE" id="PS50013">
    <property type="entry name" value="CHROMO_2"/>
    <property type="match status" value="1"/>
</dbReference>
<feature type="domain" description="Integrase catalytic" evidence="3">
    <location>
        <begin position="1"/>
        <end position="123"/>
    </location>
</feature>
<evidence type="ECO:0000259" key="2">
    <source>
        <dbReference type="PROSITE" id="PS50013"/>
    </source>
</evidence>
<dbReference type="SUPFAM" id="SSF53098">
    <property type="entry name" value="Ribonuclease H-like"/>
    <property type="match status" value="1"/>
</dbReference>
<evidence type="ECO:0000259" key="3">
    <source>
        <dbReference type="PROSITE" id="PS50994"/>
    </source>
</evidence>
<organism evidence="4 5">
    <name type="scientific">Phytophthora fragariae</name>
    <dbReference type="NCBI Taxonomy" id="53985"/>
    <lineage>
        <taxon>Eukaryota</taxon>
        <taxon>Sar</taxon>
        <taxon>Stramenopiles</taxon>
        <taxon>Oomycota</taxon>
        <taxon>Peronosporomycetes</taxon>
        <taxon>Peronosporales</taxon>
        <taxon>Peronosporaceae</taxon>
        <taxon>Phytophthora</taxon>
    </lineage>
</organism>
<evidence type="ECO:0000256" key="1">
    <source>
        <dbReference type="SAM" id="MobiDB-lite"/>
    </source>
</evidence>
<dbReference type="InterPro" id="IPR036397">
    <property type="entry name" value="RNaseH_sf"/>
</dbReference>
<dbReference type="InterPro" id="IPR016197">
    <property type="entry name" value="Chromo-like_dom_sf"/>
</dbReference>
<proteinExistence type="predicted"/>
<reference evidence="4 5" key="1">
    <citation type="submission" date="2018-09" db="EMBL/GenBank/DDBJ databases">
        <title>Genomic investigation of the strawberry pathogen Phytophthora fragariae indicates pathogenicity is determined by transcriptional variation in three key races.</title>
        <authorList>
            <person name="Adams T.M."/>
            <person name="Armitage A.D."/>
            <person name="Sobczyk M.K."/>
            <person name="Bates H.J."/>
            <person name="Dunwell J.M."/>
            <person name="Nellist C.F."/>
            <person name="Harrison R.J."/>
        </authorList>
    </citation>
    <scope>NUCLEOTIDE SEQUENCE [LARGE SCALE GENOMIC DNA]</scope>
    <source>
        <strain evidence="4 5">SCRP245</strain>
    </source>
</reference>
<accession>A0A6A3ITL1</accession>
<dbReference type="Pfam" id="PF24626">
    <property type="entry name" value="SH3_Tf2-1"/>
    <property type="match status" value="1"/>
</dbReference>
<dbReference type="Gene3D" id="3.30.420.10">
    <property type="entry name" value="Ribonuclease H-like superfamily/Ribonuclease H"/>
    <property type="match status" value="1"/>
</dbReference>
<dbReference type="Pfam" id="PF00385">
    <property type="entry name" value="Chromo"/>
    <property type="match status" value="1"/>
</dbReference>
<dbReference type="GO" id="GO:0003676">
    <property type="term" value="F:nucleic acid binding"/>
    <property type="evidence" value="ECO:0007669"/>
    <property type="project" value="InterPro"/>
</dbReference>
<feature type="region of interest" description="Disordered" evidence="1">
    <location>
        <begin position="169"/>
        <end position="225"/>
    </location>
</feature>
<sequence>MGNAMADTSALRVAQAFEECVYRRFGAPSLIRHDRDPRFMSEVFQAFAEMMQSRSRATLSYRPQASGQQERSVKTVIQSVRVYAEEPLQQDWDEIVEKLIFAINNSHDSTRKDTPFYLVHGWDARSTLRAMSSSVKRGVGRQSDALAWRREANRQQEIALGMAKEYQATEKARRAQKHDESLSRAERATVPESTGTVDPVTAGESEEPEDTDESSPDENTQSLFRPGDRAWLYMERVKPGLTKKLAHRWHGPFRIKRKVGEYAFELDLPDRSGYRFYPVVHVSRLKAANEFGERPRTRLAPDDSWEPDRLAGEYEVEAILDDRVPLLNRTERAVREFLVKWAGYEDPTWEPAANLSCGGLLYDYLREKRSAQRLQMAQVADED</sequence>
<comment type="caution">
    <text evidence="4">The sequence shown here is derived from an EMBL/GenBank/DDBJ whole genome shotgun (WGS) entry which is preliminary data.</text>
</comment>
<gene>
    <name evidence="4" type="ORF">PF011_g20380</name>
</gene>
<evidence type="ECO:0000313" key="4">
    <source>
        <dbReference type="EMBL" id="KAE8985470.1"/>
    </source>
</evidence>
<dbReference type="SMART" id="SM00298">
    <property type="entry name" value="CHROMO"/>
    <property type="match status" value="1"/>
</dbReference>
<dbReference type="GO" id="GO:0015074">
    <property type="term" value="P:DNA integration"/>
    <property type="evidence" value="ECO:0007669"/>
    <property type="project" value="InterPro"/>
</dbReference>
<dbReference type="PROSITE" id="PS50994">
    <property type="entry name" value="INTEGRASE"/>
    <property type="match status" value="1"/>
</dbReference>
<dbReference type="PANTHER" id="PTHR37984:SF5">
    <property type="entry name" value="PROTEIN NYNRIN-LIKE"/>
    <property type="match status" value="1"/>
</dbReference>
<dbReference type="InterPro" id="IPR050951">
    <property type="entry name" value="Retrovirus_Pol_polyprotein"/>
</dbReference>
<name>A0A6A3ITL1_9STRA</name>
<dbReference type="EMBL" id="QXFW01001814">
    <property type="protein sequence ID" value="KAE8985470.1"/>
    <property type="molecule type" value="Genomic_DNA"/>
</dbReference>
<dbReference type="Gene3D" id="2.40.50.40">
    <property type="match status" value="1"/>
</dbReference>
<dbReference type="SUPFAM" id="SSF54160">
    <property type="entry name" value="Chromo domain-like"/>
    <property type="match status" value="1"/>
</dbReference>
<dbReference type="InterPro" id="IPR000953">
    <property type="entry name" value="Chromo/chromo_shadow_dom"/>
</dbReference>
<dbReference type="InterPro" id="IPR001584">
    <property type="entry name" value="Integrase_cat-core"/>
</dbReference>
<protein>
    <recommendedName>
        <fullName evidence="6">Integrase catalytic domain-containing protein</fullName>
    </recommendedName>
</protein>
<feature type="compositionally biased region" description="Basic and acidic residues" evidence="1">
    <location>
        <begin position="169"/>
        <end position="189"/>
    </location>
</feature>
<evidence type="ECO:0000313" key="5">
    <source>
        <dbReference type="Proteomes" id="UP000460718"/>
    </source>
</evidence>
<dbReference type="Proteomes" id="UP000460718">
    <property type="component" value="Unassembled WGS sequence"/>
</dbReference>
<dbReference type="PANTHER" id="PTHR37984">
    <property type="entry name" value="PROTEIN CBG26694"/>
    <property type="match status" value="1"/>
</dbReference>
<dbReference type="InterPro" id="IPR012337">
    <property type="entry name" value="RNaseH-like_sf"/>
</dbReference>